<dbReference type="GO" id="GO:0005829">
    <property type="term" value="C:cytosol"/>
    <property type="evidence" value="ECO:0007669"/>
    <property type="project" value="TreeGrafter"/>
</dbReference>
<dbReference type="InterPro" id="IPR020471">
    <property type="entry name" value="AKR"/>
</dbReference>
<dbReference type="InterPro" id="IPR036812">
    <property type="entry name" value="NAD(P)_OxRdtase_dom_sf"/>
</dbReference>
<feature type="domain" description="NADP-dependent oxidoreductase" evidence="1">
    <location>
        <begin position="8"/>
        <end position="312"/>
    </location>
</feature>
<evidence type="ECO:0000259" key="1">
    <source>
        <dbReference type="Pfam" id="PF00248"/>
    </source>
</evidence>
<dbReference type="AlphaFoldDB" id="A0A2V4AZJ9"/>
<organism evidence="2 3">
    <name type="scientific">Prauserella muralis</name>
    <dbReference type="NCBI Taxonomy" id="588067"/>
    <lineage>
        <taxon>Bacteria</taxon>
        <taxon>Bacillati</taxon>
        <taxon>Actinomycetota</taxon>
        <taxon>Actinomycetes</taxon>
        <taxon>Pseudonocardiales</taxon>
        <taxon>Pseudonocardiaceae</taxon>
        <taxon>Prauserella</taxon>
    </lineage>
</organism>
<dbReference type="EMBL" id="MASW01000002">
    <property type="protein sequence ID" value="PXY27354.1"/>
    <property type="molecule type" value="Genomic_DNA"/>
</dbReference>
<dbReference type="PANTHER" id="PTHR42686:SF1">
    <property type="entry name" value="GH17980P-RELATED"/>
    <property type="match status" value="1"/>
</dbReference>
<keyword evidence="3" id="KW-1185">Reference proteome</keyword>
<dbReference type="GO" id="GO:0016491">
    <property type="term" value="F:oxidoreductase activity"/>
    <property type="evidence" value="ECO:0007669"/>
    <property type="project" value="InterPro"/>
</dbReference>
<dbReference type="RefSeq" id="WP_245992489.1">
    <property type="nucleotide sequence ID" value="NZ_MASW01000002.1"/>
</dbReference>
<comment type="caution">
    <text evidence="2">The sequence shown here is derived from an EMBL/GenBank/DDBJ whole genome shotgun (WGS) entry which is preliminary data.</text>
</comment>
<gene>
    <name evidence="2" type="ORF">BAY60_13000</name>
</gene>
<dbReference type="CDD" id="cd19152">
    <property type="entry name" value="AKR_AKR15A"/>
    <property type="match status" value="1"/>
</dbReference>
<evidence type="ECO:0000313" key="3">
    <source>
        <dbReference type="Proteomes" id="UP000249915"/>
    </source>
</evidence>
<proteinExistence type="predicted"/>
<dbReference type="InterPro" id="IPR023210">
    <property type="entry name" value="NADP_OxRdtase_dom"/>
</dbReference>
<protein>
    <submittedName>
        <fullName evidence="2">Aldo/keto reductase</fullName>
    </submittedName>
</protein>
<evidence type="ECO:0000313" key="2">
    <source>
        <dbReference type="EMBL" id="PXY27354.1"/>
    </source>
</evidence>
<dbReference type="PANTHER" id="PTHR42686">
    <property type="entry name" value="GH17980P-RELATED"/>
    <property type="match status" value="1"/>
</dbReference>
<dbReference type="Proteomes" id="UP000249915">
    <property type="component" value="Unassembled WGS sequence"/>
</dbReference>
<dbReference type="SUPFAM" id="SSF51430">
    <property type="entry name" value="NAD(P)-linked oxidoreductase"/>
    <property type="match status" value="1"/>
</dbReference>
<sequence length="318" mass="33485">MASPVLGRLSLGTASLGNLYRPISDEQAHAVLEAAWELGVRYFDTAPHYGLGLAERRLGAFLAGKPRGEYVVSTKVGRRLVPDPAGAGRGDDANGFAVPADHRRVWDFSAEGVRRGLAESLERLGLDSVDVLYLHDPDEHDTGPALASGLPAVAALREEGVVTAVGVGSKSVPALLAAARSGVPDLLMVAGRLTLLEQPALDELVPECRVRGIGIAAAGVFNSGLLASPEPREDGRYEYGTVPADVLAKARVLAGVCAGFGVELPAAALHYPLREPMVRTVVVGAASAGEIRQNHRRLNTPIPDELWAALRDKGLTRP</sequence>
<name>A0A2V4AZJ9_9PSEU</name>
<dbReference type="Pfam" id="PF00248">
    <property type="entry name" value="Aldo_ket_red"/>
    <property type="match status" value="1"/>
</dbReference>
<dbReference type="Gene3D" id="3.20.20.100">
    <property type="entry name" value="NADP-dependent oxidoreductase domain"/>
    <property type="match status" value="1"/>
</dbReference>
<accession>A0A2V4AZJ9</accession>
<reference evidence="2 3" key="1">
    <citation type="submission" date="2016-07" db="EMBL/GenBank/DDBJ databases">
        <title>Draft genome sequence of Prauserella muralis DSM 45305, isolated from a mould-covered wall in an indoor environment.</title>
        <authorList>
            <person name="Ruckert C."/>
            <person name="Albersmeier A."/>
            <person name="Jiang C.-L."/>
            <person name="Jiang Y."/>
            <person name="Kalinowski J."/>
            <person name="Schneider O."/>
            <person name="Winkler A."/>
            <person name="Zotchev S.B."/>
        </authorList>
    </citation>
    <scope>NUCLEOTIDE SEQUENCE [LARGE SCALE GENOMIC DNA]</scope>
    <source>
        <strain evidence="2 3">DSM 45305</strain>
    </source>
</reference>